<name>A0A2P2NCD7_RHIMU</name>
<dbReference type="EMBL" id="GGEC01059657">
    <property type="protein sequence ID" value="MBX40141.1"/>
    <property type="molecule type" value="Transcribed_RNA"/>
</dbReference>
<protein>
    <submittedName>
        <fullName evidence="1">Uncharacterized protein</fullName>
    </submittedName>
</protein>
<sequence length="19" mass="2047">MLGYNPSVNPGATHSRFQA</sequence>
<accession>A0A2P2NCD7</accession>
<evidence type="ECO:0000313" key="1">
    <source>
        <dbReference type="EMBL" id="MBX40141.1"/>
    </source>
</evidence>
<organism evidence="1">
    <name type="scientific">Rhizophora mucronata</name>
    <name type="common">Asiatic mangrove</name>
    <dbReference type="NCBI Taxonomy" id="61149"/>
    <lineage>
        <taxon>Eukaryota</taxon>
        <taxon>Viridiplantae</taxon>
        <taxon>Streptophyta</taxon>
        <taxon>Embryophyta</taxon>
        <taxon>Tracheophyta</taxon>
        <taxon>Spermatophyta</taxon>
        <taxon>Magnoliopsida</taxon>
        <taxon>eudicotyledons</taxon>
        <taxon>Gunneridae</taxon>
        <taxon>Pentapetalae</taxon>
        <taxon>rosids</taxon>
        <taxon>fabids</taxon>
        <taxon>Malpighiales</taxon>
        <taxon>Rhizophoraceae</taxon>
        <taxon>Rhizophora</taxon>
    </lineage>
</organism>
<dbReference type="AlphaFoldDB" id="A0A2P2NCD7"/>
<reference evidence="1" key="1">
    <citation type="submission" date="2018-02" db="EMBL/GenBank/DDBJ databases">
        <title>Rhizophora mucronata_Transcriptome.</title>
        <authorList>
            <person name="Meera S.P."/>
            <person name="Sreeshan A."/>
            <person name="Augustine A."/>
        </authorList>
    </citation>
    <scope>NUCLEOTIDE SEQUENCE</scope>
    <source>
        <tissue evidence="1">Leaf</tissue>
    </source>
</reference>
<proteinExistence type="predicted"/>